<feature type="region of interest" description="Disordered" evidence="1">
    <location>
        <begin position="1823"/>
        <end position="1845"/>
    </location>
</feature>
<dbReference type="KEGG" id="phet:94292874"/>
<feature type="region of interest" description="Disordered" evidence="1">
    <location>
        <begin position="1732"/>
        <end position="1761"/>
    </location>
</feature>
<dbReference type="EMBL" id="JAFJZO010000009">
    <property type="protein sequence ID" value="KAG5510552.1"/>
    <property type="molecule type" value="Genomic_DNA"/>
</dbReference>
<sequence length="2926" mass="309930">MASYWWPLPHFTNTPETAGSTSSSTPALTHSSLPKDNSGRTTAAAMHESNATTAADARHLVHAVFHLSLENLLVESTKHRSLVLLRDAIQNTRQRQYDPVSLFDTLCIACILLAGRCAGDAGTTTRRNQSNAPPPTGNSNGASCDPATAAEAVSLPTTGAHGLHYRYHPSSRALLLQCIGDIGKLIALALLPVTEQVGRRVADLVRELAFQSSSTTASPGQHLPPTPPLPARPTPPPPVSKTGTPMLRPLSPQSHTASRQDREPSSGLIDTHLSSGAAPSATATATATVSVTQLVHDDQVLLRLLQMIASAVSSCSLGNSALADLCSVLLLFFSGVEPKSMLEATCEATLAHHIHTVLTALHDSGASDDGATTSAYASDEKSGRRSSLAVTLTAPTFTAQLQGVAFIKDICRLVVGARTRWLRLSSDSSAPYAPDGAAGGGGNTIGAVSGKYSNKRDAAAAQQQQQRPSGVQSLAPSLVHESVTASETCGHDGAEKMLSTPPEQLEKPRCAAAKVMPERLRMFLVRTVTQFVKERAKVLTDPAVAATSADASLHSPLYAQCLNDCFFSVAVWGLHEIGITVSMQPPPALFMEVQQQRGDSACAPRCSLKMFTCTQQLALVSINTHLCNMTYFTQVLFVAHEQLLQRLFRRRKPAAAMWFASSGEVSECKFVCLDDAQRMYQTATEVLSLWRKMLTSAPLFWKLLQLRSVHRGRRDDTNADAVSEDTEGCRGNGLYGMSDSQARPEEDQDNPYCEENVGDTGDGGGSVGALQRQSKSSLDVSSNSQLPWIVRSRSRESHLMSSQRTYDGSFNNENERAGTPPVPGLSNAAAIDGEGGTGVEDTAVPSLVRFMMSVLALVVSHMQRQATTITTTSLVRAGDTNIDDKDRGRHREEAEDTAHAEPLPRDSSSTHRMFSGDAADDVLRDPSRKRSSLHIAPAAVNASDAATAVSTPLCLCMANASSVYQCFTEALNCLTAFGQLFAQLVDTQLAPSVATADRDEVLCRCRAYFLALHPHLLHCEQLCLRYLRYEEDLLPVVLKATGYWVQVSCILELPEERDSYLGALVDVLRAQDAVANHLVALAPLSASGVSDTTSPTTTMLLEALIALDNECAAADLTVPGSVAAALLNPSDDCDAVSPEKTDSATTIRQRTLNVSKWGIGWLLRRDHPASILDNTTIPARTGTTGTGGGTVTSPDPHMSITPAAKRGAAVVARTALPAPTCSDTLSVTASTSQSEELLPTPAPSALVSRGWRAPAVQHAVILCVCRLQHKVAIMKTLHTIANTLGPHLKTGWSLLARGLVVTELLLHMLKHLLSWIEEGAEEQEYHKQLLNDSLHLRDALRSLCLHNTCHLPYDQFDIFFAEFVNETVGLTAAALSPTQGRPALVLNDWASGLPLHNPQGCVDQWVLTSECLSLSLLAILPFMELRYTDATNNTSAEDTVGGSGLIHRPGVQALQLQHQRTGALARALRLWELETGVCSYVTDHDRVTEWGTALLTTMRAHKDALLAAVASSATGGAATDPDTVLFNGSLPQETGNIEPVLSTIVSHVSVVAVQLCRSASRRRVGAAVMVASAGGAGGGPFSETNSAVNRLAPSAAAPSSYQAVQSASLVLTSGPFAMVPLTQTANTLFAASGSSLVANGGKDSLGGADGVSRLPLLPFAQQEAAQSISGLLSAVHCSAQAIAIYTSLDDSNSSSLMYSSTATPAKLDPLEQLLASPFALLDRIYHQWQRRCAGSPSGGGEHGGQSRSADAGNPRQTAERHAASSVIADAVSQLLANTAAAVLMDVVKIVQSYGEDIEGAAWEAILSLLQRTSMVTTEHGNVAMSSSSVASERSRSAGPLRAPSRIKPHATTAGAATAFSSQAVEALNTAFRALESIQHNHIPNLSIDGLHCLIVCVGAFTVHRVDGGATGERKLHTNLSAVQLLWSIADYLAAFGSGAAESLERCGDDKNTNASDLSAVNVTTADGAGAASGREVLGSLPRSPEGSPVPQKQQQQDRLWCSLLWQLRNGCLDDRQEVGQSALQTFFALVQTYGGRFSAACWRCVLEDVLLPIMEVVAVATELCATPSSSTLQSASSGDSAKVEAAAVAERYAQDATIQRLLRSFMDNPPQLEAARVALFNAGGRLFVTHYAHMHAPAATPALELFLRLCGDVCVVVRGTSGEHAAMAAVHAVHGLLVEMPGQGLHAHAVDLAWRALERLILRGGDYSYTDKPPADVIHATLTAPYAHTQKKQCTLSVVAAVVAAVCDSFRLQRLVTTTAAATPCSPVTTTTAASATSMGHSHSPRGISSYFTNWSGGTCAATPDSSGSTPDADLRHGGSSLSAQYFTRLLFLLEATTRCPAVVDSYYFPSKAQTTLLEGVTAVWPTLSSREARRMWCEVLLPAFPSAAQLQSFVLQDSRESASIMKDDPAPNTASTATTTTTSAVLHLKSVMPPGSHPGYLSAVMETMRNLMVHHMGSDVNRAMDANRTESDKPSPALIPANASAATSNTPATSTEEDLVRLLFMAPSTLQIIGTLLLLHLASAEALSAPPPLGSLPFTLPALFLQDCVSLVQYTLWGPVLAPLRPPPGSQLSNVLSGTEVAAQCRRDGVAALCSVFELLLTTTSTLVRHLDETAQMQTAVTSGAATAPTTTIVPPHVTEALQSLDLLVDTLGQVVHVVMERFEDVVCATAAITSLSKASTAEGMALARVARRSVLLLQHWADAVVAAPSVRLPSQSSTAMSHHDHEHHHPRSGSDAADAISAGGQDIATPHRVSAQCPHTGSGPPAIVLSTATSHSQLRDVARASMVSRNKATVAQFLANPGDASAGALLLETLRDMLRILQPDPQLSSQTGSAAAKQHLSAMTSELLRLVAWCSIDPIRSDAAITREKEIHEMLSKLLAIALGEPQQKQLSWPSGPDGQHGSRQVDNAHDSNAKGEDAGSLII</sequence>
<dbReference type="RefSeq" id="XP_067759156.1">
    <property type="nucleotide sequence ID" value="XM_067902797.1"/>
</dbReference>
<feature type="region of interest" description="Disordered" evidence="1">
    <location>
        <begin position="795"/>
        <end position="837"/>
    </location>
</feature>
<comment type="caution">
    <text evidence="3">The sequence shown here is derived from an EMBL/GenBank/DDBJ whole genome shotgun (WGS) entry which is preliminary data.</text>
</comment>
<evidence type="ECO:0000313" key="4">
    <source>
        <dbReference type="Proteomes" id="UP000674318"/>
    </source>
</evidence>
<feature type="region of interest" description="Disordered" evidence="1">
    <location>
        <begin position="1974"/>
        <end position="1994"/>
    </location>
</feature>
<evidence type="ECO:0000313" key="3">
    <source>
        <dbReference type="EMBL" id="KAG5510552.1"/>
    </source>
</evidence>
<dbReference type="Pfam" id="PF16206">
    <property type="entry name" value="Mon2_C"/>
    <property type="match status" value="1"/>
</dbReference>
<feature type="compositionally biased region" description="Low complexity" evidence="1">
    <location>
        <begin position="2481"/>
        <end position="2493"/>
    </location>
</feature>
<feature type="compositionally biased region" description="Polar residues" evidence="1">
    <location>
        <begin position="122"/>
        <end position="142"/>
    </location>
</feature>
<feature type="region of interest" description="Disordered" evidence="1">
    <location>
        <begin position="455"/>
        <end position="505"/>
    </location>
</feature>
<keyword evidence="4" id="KW-1185">Reference proteome</keyword>
<feature type="region of interest" description="Disordered" evidence="1">
    <location>
        <begin position="2891"/>
        <end position="2926"/>
    </location>
</feature>
<dbReference type="OrthoDB" id="294853at2759"/>
<feature type="domain" description="Mon2 C-terminal" evidence="2">
    <location>
        <begin position="1911"/>
        <end position="2059"/>
    </location>
</feature>
<accession>A0A836LJ81</accession>
<feature type="compositionally biased region" description="Basic and acidic residues" evidence="1">
    <location>
        <begin position="882"/>
        <end position="904"/>
    </location>
</feature>
<evidence type="ECO:0000259" key="2">
    <source>
        <dbReference type="Pfam" id="PF16206"/>
    </source>
</evidence>
<evidence type="ECO:0000256" key="1">
    <source>
        <dbReference type="SAM" id="MobiDB-lite"/>
    </source>
</evidence>
<protein>
    <recommendedName>
        <fullName evidence="2">Mon2 C-terminal domain-containing protein</fullName>
    </recommendedName>
</protein>
<reference evidence="3 4" key="1">
    <citation type="submission" date="2021-02" db="EMBL/GenBank/DDBJ databases">
        <title>Porcisia hertigi Genome sequencing and assembly.</title>
        <authorList>
            <person name="Almutairi H."/>
            <person name="Gatherer D."/>
        </authorList>
    </citation>
    <scope>NUCLEOTIDE SEQUENCE [LARGE SCALE GENOMIC DNA]</scope>
    <source>
        <strain evidence="3 4">C119</strain>
    </source>
</reference>
<feature type="compositionally biased region" description="Pro residues" evidence="1">
    <location>
        <begin position="222"/>
        <end position="239"/>
    </location>
</feature>
<feature type="region of interest" description="Disordered" evidence="1">
    <location>
        <begin position="212"/>
        <end position="279"/>
    </location>
</feature>
<feature type="compositionally biased region" description="Polar residues" evidence="1">
    <location>
        <begin position="799"/>
        <end position="812"/>
    </location>
</feature>
<name>A0A836LJ81_9TRYP</name>
<gene>
    <name evidence="3" type="ORF">JKF63_06849</name>
</gene>
<feature type="compositionally biased region" description="Polar residues" evidence="1">
    <location>
        <begin position="771"/>
        <end position="783"/>
    </location>
</feature>
<proteinExistence type="predicted"/>
<feature type="compositionally biased region" description="Basic and acidic residues" evidence="1">
    <location>
        <begin position="2909"/>
        <end position="2920"/>
    </location>
</feature>
<feature type="region of interest" description="Disordered" evidence="1">
    <location>
        <begin position="2467"/>
        <end position="2493"/>
    </location>
</feature>
<feature type="compositionally biased region" description="Polar residues" evidence="1">
    <location>
        <begin position="15"/>
        <end position="41"/>
    </location>
</feature>
<feature type="region of interest" description="Disordered" evidence="1">
    <location>
        <begin position="122"/>
        <end position="145"/>
    </location>
</feature>
<feature type="region of interest" description="Disordered" evidence="1">
    <location>
        <begin position="2716"/>
        <end position="2741"/>
    </location>
</feature>
<dbReference type="Proteomes" id="UP000674318">
    <property type="component" value="Unassembled WGS sequence"/>
</dbReference>
<dbReference type="InterPro" id="IPR032817">
    <property type="entry name" value="Mon2_C"/>
</dbReference>
<organism evidence="3 4">
    <name type="scientific">Porcisia hertigi</name>
    <dbReference type="NCBI Taxonomy" id="2761500"/>
    <lineage>
        <taxon>Eukaryota</taxon>
        <taxon>Discoba</taxon>
        <taxon>Euglenozoa</taxon>
        <taxon>Kinetoplastea</taxon>
        <taxon>Metakinetoplastina</taxon>
        <taxon>Trypanosomatida</taxon>
        <taxon>Trypanosomatidae</taxon>
        <taxon>Leishmaniinae</taxon>
        <taxon>Porcisia</taxon>
    </lineage>
</organism>
<feature type="region of interest" description="Disordered" evidence="1">
    <location>
        <begin position="879"/>
        <end position="914"/>
    </location>
</feature>
<feature type="region of interest" description="Disordered" evidence="1">
    <location>
        <begin position="714"/>
        <end position="783"/>
    </location>
</feature>
<dbReference type="GeneID" id="94292874"/>
<feature type="region of interest" description="Disordered" evidence="1">
    <location>
        <begin position="1173"/>
        <end position="1197"/>
    </location>
</feature>
<feature type="region of interest" description="Disordered" evidence="1">
    <location>
        <begin position="15"/>
        <end position="50"/>
    </location>
</feature>